<dbReference type="CDD" id="cd00093">
    <property type="entry name" value="HTH_XRE"/>
    <property type="match status" value="1"/>
</dbReference>
<dbReference type="EMBL" id="AFBR01000008">
    <property type="protein sequence ID" value="EGG57414.1"/>
    <property type="molecule type" value="Genomic_DNA"/>
</dbReference>
<dbReference type="Pfam" id="PF01381">
    <property type="entry name" value="HTH_3"/>
    <property type="match status" value="1"/>
</dbReference>
<dbReference type="Gene3D" id="1.10.260.40">
    <property type="entry name" value="lambda repressor-like DNA-binding domains"/>
    <property type="match status" value="1"/>
</dbReference>
<organism evidence="2 3">
    <name type="scientific">Paraprevotella xylaniphila YIT 11841</name>
    <dbReference type="NCBI Taxonomy" id="762982"/>
    <lineage>
        <taxon>Bacteria</taxon>
        <taxon>Pseudomonadati</taxon>
        <taxon>Bacteroidota</taxon>
        <taxon>Bacteroidia</taxon>
        <taxon>Bacteroidales</taxon>
        <taxon>Prevotellaceae</taxon>
        <taxon>Paraprevotella</taxon>
    </lineage>
</organism>
<dbReference type="PROSITE" id="PS50943">
    <property type="entry name" value="HTH_CROC1"/>
    <property type="match status" value="1"/>
</dbReference>
<gene>
    <name evidence="2" type="ORF">HMPREF9442_00361</name>
</gene>
<dbReference type="GO" id="GO:0003677">
    <property type="term" value="F:DNA binding"/>
    <property type="evidence" value="ECO:0007669"/>
    <property type="project" value="UniProtKB-KW"/>
</dbReference>
<reference evidence="2 3" key="1">
    <citation type="submission" date="2011-02" db="EMBL/GenBank/DDBJ databases">
        <authorList>
            <person name="Weinstock G."/>
            <person name="Sodergren E."/>
            <person name="Clifton S."/>
            <person name="Fulton L."/>
            <person name="Fulton B."/>
            <person name="Courtney L."/>
            <person name="Fronick C."/>
            <person name="Harrison M."/>
            <person name="Strong C."/>
            <person name="Farmer C."/>
            <person name="Delahaunty K."/>
            <person name="Markovic C."/>
            <person name="Hall O."/>
            <person name="Minx P."/>
            <person name="Tomlinson C."/>
            <person name="Mitreva M."/>
            <person name="Hou S."/>
            <person name="Chen J."/>
            <person name="Wollam A."/>
            <person name="Pepin K.H."/>
            <person name="Johnson M."/>
            <person name="Bhonagiri V."/>
            <person name="Zhang X."/>
            <person name="Suruliraj S."/>
            <person name="Warren W."/>
            <person name="Chinwalla A."/>
            <person name="Mardis E.R."/>
            <person name="Wilson R.K."/>
        </authorList>
    </citation>
    <scope>NUCLEOTIDE SEQUENCE [LARGE SCALE GENOMIC DNA]</scope>
    <source>
        <strain evidence="2 3">YIT 11841</strain>
    </source>
</reference>
<evidence type="ECO:0000259" key="1">
    <source>
        <dbReference type="PROSITE" id="PS50943"/>
    </source>
</evidence>
<dbReference type="REBASE" id="35307">
    <property type="entry name" value="C.PxyORF362P"/>
</dbReference>
<evidence type="ECO:0000313" key="3">
    <source>
        <dbReference type="Proteomes" id="UP000005546"/>
    </source>
</evidence>
<evidence type="ECO:0000313" key="2">
    <source>
        <dbReference type="EMBL" id="EGG57414.1"/>
    </source>
</evidence>
<comment type="caution">
    <text evidence="2">The sequence shown here is derived from an EMBL/GenBank/DDBJ whole genome shotgun (WGS) entry which is preliminary data.</text>
</comment>
<dbReference type="STRING" id="762982.HMPREF9442_00361"/>
<dbReference type="SUPFAM" id="SSF47413">
    <property type="entry name" value="lambda repressor-like DNA-binding domains"/>
    <property type="match status" value="1"/>
</dbReference>
<name>F3QQC3_9BACT</name>
<dbReference type="InterPro" id="IPR010982">
    <property type="entry name" value="Lambda_DNA-bd_dom_sf"/>
</dbReference>
<dbReference type="Proteomes" id="UP000005546">
    <property type="component" value="Unassembled WGS sequence"/>
</dbReference>
<accession>F3QQC3</accession>
<proteinExistence type="predicted"/>
<dbReference type="AlphaFoldDB" id="F3QQC3"/>
<feature type="domain" description="HTH cro/C1-type" evidence="1">
    <location>
        <begin position="8"/>
        <end position="62"/>
    </location>
</feature>
<dbReference type="eggNOG" id="COG1476">
    <property type="taxonomic scope" value="Bacteria"/>
</dbReference>
<dbReference type="InterPro" id="IPR001387">
    <property type="entry name" value="Cro/C1-type_HTH"/>
</dbReference>
<keyword evidence="3" id="KW-1185">Reference proteome</keyword>
<dbReference type="SMART" id="SM00530">
    <property type="entry name" value="HTH_XRE"/>
    <property type="match status" value="1"/>
</dbReference>
<sequence>MMKDINRIKVVLVEKKRTSKWLSEQLGKDPATISKWCTNTSQPDLVTLTKVAVLLDVDVRQLINKTKGTNTDD</sequence>
<protein>
    <submittedName>
        <fullName evidence="2">DNA-binding helix-turn-helix protein</fullName>
    </submittedName>
</protein>
<dbReference type="HOGENOM" id="CLU_066192_52_0_10"/>
<keyword evidence="2" id="KW-0238">DNA-binding</keyword>